<dbReference type="InterPro" id="IPR028883">
    <property type="entry name" value="tRNA_aden_deaminase"/>
</dbReference>
<feature type="binding site" evidence="8">
    <location>
        <position position="88"/>
    </location>
    <ligand>
        <name>Zn(2+)</name>
        <dbReference type="ChEBI" id="CHEBI:29105"/>
        <note>catalytic</note>
    </ligand>
</feature>
<feature type="domain" description="CMP/dCMP-type deaminase" evidence="9">
    <location>
        <begin position="4"/>
        <end position="116"/>
    </location>
</feature>
<reference evidence="10 11" key="1">
    <citation type="submission" date="2018-06" db="EMBL/GenBank/DDBJ databases">
        <authorList>
            <consortium name="Pathogen Informatics"/>
            <person name="Doyle S."/>
        </authorList>
    </citation>
    <scope>NUCLEOTIDE SEQUENCE [LARGE SCALE GENOMIC DNA]</scope>
    <source>
        <strain evidence="10 11">NCTC13316</strain>
    </source>
</reference>
<feature type="binding site" evidence="8">
    <location>
        <position position="85"/>
    </location>
    <ligand>
        <name>Zn(2+)</name>
        <dbReference type="ChEBI" id="CHEBI:29105"/>
        <note>catalytic</note>
    </ligand>
</feature>
<comment type="function">
    <text evidence="8">Catalyzes the deamination of adenosine to inosine at the wobble position 34 of tRNA(Arg2).</text>
</comment>
<feature type="active site" description="Proton donor" evidence="8">
    <location>
        <position position="57"/>
    </location>
</feature>
<dbReference type="GO" id="GO:0002100">
    <property type="term" value="P:tRNA wobble adenosine to inosine editing"/>
    <property type="evidence" value="ECO:0007669"/>
    <property type="project" value="UniProtKB-UniRule"/>
</dbReference>
<evidence type="ECO:0000256" key="5">
    <source>
        <dbReference type="ARBA" id="ARBA00022801"/>
    </source>
</evidence>
<feature type="binding site" evidence="8">
    <location>
        <position position="55"/>
    </location>
    <ligand>
        <name>Zn(2+)</name>
        <dbReference type="ChEBI" id="CHEBI:29105"/>
        <note>catalytic</note>
    </ligand>
</feature>
<comment type="cofactor">
    <cofactor evidence="8">
        <name>Zn(2+)</name>
        <dbReference type="ChEBI" id="CHEBI:29105"/>
    </cofactor>
    <text evidence="8">Binds 1 zinc ion per subunit.</text>
</comment>
<comment type="similarity">
    <text evidence="1">Belongs to the cytidine and deoxycytidylate deaminase family. ADAT2 subfamily.</text>
</comment>
<comment type="catalytic activity">
    <reaction evidence="7 8">
        <text>adenosine(34) in tRNA + H2O + H(+) = inosine(34) in tRNA + NH4(+)</text>
        <dbReference type="Rhea" id="RHEA:43168"/>
        <dbReference type="Rhea" id="RHEA-COMP:10373"/>
        <dbReference type="Rhea" id="RHEA-COMP:10374"/>
        <dbReference type="ChEBI" id="CHEBI:15377"/>
        <dbReference type="ChEBI" id="CHEBI:15378"/>
        <dbReference type="ChEBI" id="CHEBI:28938"/>
        <dbReference type="ChEBI" id="CHEBI:74411"/>
        <dbReference type="ChEBI" id="CHEBI:82852"/>
        <dbReference type="EC" id="3.5.4.33"/>
    </reaction>
</comment>
<dbReference type="SUPFAM" id="SSF53927">
    <property type="entry name" value="Cytidine deaminase-like"/>
    <property type="match status" value="1"/>
</dbReference>
<dbReference type="AlphaFoldDB" id="A0A378JNP1"/>
<dbReference type="PANTHER" id="PTHR11079">
    <property type="entry name" value="CYTOSINE DEAMINASE FAMILY MEMBER"/>
    <property type="match status" value="1"/>
</dbReference>
<dbReference type="OrthoDB" id="9802676at2"/>
<evidence type="ECO:0000256" key="4">
    <source>
        <dbReference type="ARBA" id="ARBA00022723"/>
    </source>
</evidence>
<accession>A0A378JNP1</accession>
<organism evidence="10 11">
    <name type="scientific">Legionella busanensis</name>
    <dbReference type="NCBI Taxonomy" id="190655"/>
    <lineage>
        <taxon>Bacteria</taxon>
        <taxon>Pseudomonadati</taxon>
        <taxon>Pseudomonadota</taxon>
        <taxon>Gammaproteobacteria</taxon>
        <taxon>Legionellales</taxon>
        <taxon>Legionellaceae</taxon>
        <taxon>Legionella</taxon>
    </lineage>
</organism>
<evidence type="ECO:0000256" key="8">
    <source>
        <dbReference type="HAMAP-Rule" id="MF_00972"/>
    </source>
</evidence>
<dbReference type="Pfam" id="PF14437">
    <property type="entry name" value="MafB19-deam"/>
    <property type="match status" value="1"/>
</dbReference>
<keyword evidence="5 8" id="KW-0378">Hydrolase</keyword>
<keyword evidence="11" id="KW-1185">Reference proteome</keyword>
<name>A0A378JNP1_9GAMM</name>
<keyword evidence="3 8" id="KW-0819">tRNA processing</keyword>
<dbReference type="PROSITE" id="PS51747">
    <property type="entry name" value="CYT_DCMP_DEAMINASES_2"/>
    <property type="match status" value="1"/>
</dbReference>
<evidence type="ECO:0000259" key="9">
    <source>
        <dbReference type="PROSITE" id="PS51747"/>
    </source>
</evidence>
<dbReference type="GO" id="GO:0008270">
    <property type="term" value="F:zinc ion binding"/>
    <property type="evidence" value="ECO:0007669"/>
    <property type="project" value="UniProtKB-UniRule"/>
</dbReference>
<evidence type="ECO:0000313" key="11">
    <source>
        <dbReference type="Proteomes" id="UP000254794"/>
    </source>
</evidence>
<evidence type="ECO:0000256" key="7">
    <source>
        <dbReference type="ARBA" id="ARBA00048045"/>
    </source>
</evidence>
<dbReference type="EMBL" id="UGOD01000001">
    <property type="protein sequence ID" value="STX51819.1"/>
    <property type="molecule type" value="Genomic_DNA"/>
</dbReference>
<sequence>MGINQDKHWMREAYLQALKAYKLHEVPIGAIVVVDNQLIAHGHNRTITDKDPCAHAEICALRAAAMHLGNHRLTQATLYVTLEPCVMCAGAMVQARIKRVVFATRDFKAGAAGSVYNLLQGYPLNHQIQIDEGVLEKECSVLLSDFFKLRR</sequence>
<dbReference type="GO" id="GO:0052717">
    <property type="term" value="F:tRNA-specific adenosine-34 deaminase activity"/>
    <property type="evidence" value="ECO:0007669"/>
    <property type="project" value="UniProtKB-UniRule"/>
</dbReference>
<evidence type="ECO:0000313" key="10">
    <source>
        <dbReference type="EMBL" id="STX51819.1"/>
    </source>
</evidence>
<dbReference type="HAMAP" id="MF_00972">
    <property type="entry name" value="tRNA_aden_deaminase"/>
    <property type="match status" value="1"/>
</dbReference>
<dbReference type="InterPro" id="IPR002125">
    <property type="entry name" value="CMP_dCMP_dom"/>
</dbReference>
<dbReference type="Gene3D" id="3.40.140.10">
    <property type="entry name" value="Cytidine Deaminase, domain 2"/>
    <property type="match status" value="1"/>
</dbReference>
<evidence type="ECO:0000256" key="3">
    <source>
        <dbReference type="ARBA" id="ARBA00022694"/>
    </source>
</evidence>
<dbReference type="CDD" id="cd01285">
    <property type="entry name" value="nucleoside_deaminase"/>
    <property type="match status" value="1"/>
</dbReference>
<dbReference type="NCBIfam" id="NF008113">
    <property type="entry name" value="PRK10860.1"/>
    <property type="match status" value="1"/>
</dbReference>
<dbReference type="InterPro" id="IPR058535">
    <property type="entry name" value="MafB19-deam"/>
</dbReference>
<dbReference type="InterPro" id="IPR016192">
    <property type="entry name" value="APOBEC/CMP_deaminase_Zn-bd"/>
</dbReference>
<dbReference type="EC" id="3.5.4.33" evidence="8"/>
<evidence type="ECO:0000256" key="1">
    <source>
        <dbReference type="ARBA" id="ARBA00010669"/>
    </source>
</evidence>
<protein>
    <recommendedName>
        <fullName evidence="8">tRNA-specific adenosine deaminase</fullName>
        <ecNumber evidence="8">3.5.4.33</ecNumber>
    </recommendedName>
</protein>
<dbReference type="PROSITE" id="PS00903">
    <property type="entry name" value="CYT_DCMP_DEAMINASES_1"/>
    <property type="match status" value="1"/>
</dbReference>
<dbReference type="RefSeq" id="WP_115331426.1">
    <property type="nucleotide sequence ID" value="NZ_CAAAHP010000002.1"/>
</dbReference>
<comment type="subunit">
    <text evidence="2 8">Homodimer.</text>
</comment>
<proteinExistence type="inferred from homology"/>
<evidence type="ECO:0000256" key="6">
    <source>
        <dbReference type="ARBA" id="ARBA00022833"/>
    </source>
</evidence>
<dbReference type="FunFam" id="3.40.140.10:FF:000005">
    <property type="entry name" value="tRNA-specific adenosine deaminase"/>
    <property type="match status" value="1"/>
</dbReference>
<dbReference type="PANTHER" id="PTHR11079:SF202">
    <property type="entry name" value="TRNA-SPECIFIC ADENOSINE DEAMINASE"/>
    <property type="match status" value="1"/>
</dbReference>
<keyword evidence="6 8" id="KW-0862">Zinc</keyword>
<keyword evidence="4 8" id="KW-0479">Metal-binding</keyword>
<dbReference type="InterPro" id="IPR016193">
    <property type="entry name" value="Cytidine_deaminase-like"/>
</dbReference>
<gene>
    <name evidence="8 10" type="primary">tadA</name>
    <name evidence="10" type="ORF">NCTC13316_01918</name>
</gene>
<dbReference type="Proteomes" id="UP000254794">
    <property type="component" value="Unassembled WGS sequence"/>
</dbReference>
<evidence type="ECO:0000256" key="2">
    <source>
        <dbReference type="ARBA" id="ARBA00011738"/>
    </source>
</evidence>